<sequence length="103" mass="12250">MNEKEFAEYLDQNSNVRDKFSEKAMDYQIQLNDERAFARQWNEAEMNRAVDKMYQQFLDSVYEKVQSGVDTAHRDDEQSWINFMDSNDILDSLEDSTSELEFA</sequence>
<dbReference type="PATRIC" id="fig|480391.4.peg.699"/>
<reference evidence="1 2" key="1">
    <citation type="journal article" date="2015" name="Genome Announc.">
        <title>Expanding the biotechnology potential of lactobacilli through comparative genomics of 213 strains and associated genera.</title>
        <authorList>
            <person name="Sun Z."/>
            <person name="Harris H.M."/>
            <person name="McCann A."/>
            <person name="Guo C."/>
            <person name="Argimon S."/>
            <person name="Zhang W."/>
            <person name="Yang X."/>
            <person name="Jeffery I.B."/>
            <person name="Cooney J.C."/>
            <person name="Kagawa T.F."/>
            <person name="Liu W."/>
            <person name="Song Y."/>
            <person name="Salvetti E."/>
            <person name="Wrobel A."/>
            <person name="Rasinkangas P."/>
            <person name="Parkhill J."/>
            <person name="Rea M.C."/>
            <person name="O'Sullivan O."/>
            <person name="Ritari J."/>
            <person name="Douillard F.P."/>
            <person name="Paul Ross R."/>
            <person name="Yang R."/>
            <person name="Briner A.E."/>
            <person name="Felis G.E."/>
            <person name="de Vos W.M."/>
            <person name="Barrangou R."/>
            <person name="Klaenhammer T.R."/>
            <person name="Caufield P.W."/>
            <person name="Cui Y."/>
            <person name="Zhang H."/>
            <person name="O'Toole P.W."/>
        </authorList>
    </citation>
    <scope>NUCLEOTIDE SEQUENCE [LARGE SCALE GENOMIC DNA]</scope>
    <source>
        <strain evidence="1 2">DSM 23026</strain>
    </source>
</reference>
<keyword evidence="2" id="KW-1185">Reference proteome</keyword>
<dbReference type="RefSeq" id="WP_057799722.1">
    <property type="nucleotide sequence ID" value="NZ_BJZZ01000018.1"/>
</dbReference>
<dbReference type="EMBL" id="JQCQ01000020">
    <property type="protein sequence ID" value="KRO24860.1"/>
    <property type="molecule type" value="Genomic_DNA"/>
</dbReference>
<gene>
    <name evidence="1" type="ORF">IV88_GL000689</name>
</gene>
<dbReference type="Proteomes" id="UP000051249">
    <property type="component" value="Unassembled WGS sequence"/>
</dbReference>
<name>A0A0R2NHQ7_9LACO</name>
<comment type="caution">
    <text evidence="1">The sequence shown here is derived from an EMBL/GenBank/DDBJ whole genome shotgun (WGS) entry which is preliminary data.</text>
</comment>
<evidence type="ECO:0000313" key="2">
    <source>
        <dbReference type="Proteomes" id="UP000051249"/>
    </source>
</evidence>
<protein>
    <submittedName>
        <fullName evidence="1">Uncharacterized protein</fullName>
    </submittedName>
</protein>
<dbReference type="OrthoDB" id="2361267at2"/>
<evidence type="ECO:0000313" key="1">
    <source>
        <dbReference type="EMBL" id="KRO24860.1"/>
    </source>
</evidence>
<dbReference type="AlphaFoldDB" id="A0A0R2NHQ7"/>
<proteinExistence type="predicted"/>
<accession>A0A0R2NHQ7</accession>
<organism evidence="1 2">
    <name type="scientific">Pediococcus argentinicus</name>
    <dbReference type="NCBI Taxonomy" id="480391"/>
    <lineage>
        <taxon>Bacteria</taxon>
        <taxon>Bacillati</taxon>
        <taxon>Bacillota</taxon>
        <taxon>Bacilli</taxon>
        <taxon>Lactobacillales</taxon>
        <taxon>Lactobacillaceae</taxon>
        <taxon>Pediococcus</taxon>
    </lineage>
</organism>